<dbReference type="EMBL" id="VTUZ01000008">
    <property type="protein sequence ID" value="KAA1011763.1"/>
    <property type="molecule type" value="Genomic_DNA"/>
</dbReference>
<gene>
    <name evidence="1" type="ORF">FVF58_14845</name>
</gene>
<sequence>MTQRRRLLQAARHWALRRCCRGWTLTPADWDVKDFLPGALAPETGKDGKLYGILWDAAQNFTFT</sequence>
<evidence type="ECO:0000313" key="1">
    <source>
        <dbReference type="EMBL" id="KAA1011763.1"/>
    </source>
</evidence>
<reference evidence="1 2" key="1">
    <citation type="submission" date="2019-08" db="EMBL/GenBank/DDBJ databases">
        <title>Paraburkholderia sp. DCY113.</title>
        <authorList>
            <person name="Kang J."/>
        </authorList>
    </citation>
    <scope>NUCLEOTIDE SEQUENCE [LARGE SCALE GENOMIC DNA]</scope>
    <source>
        <strain evidence="1 2">DCY113</strain>
    </source>
</reference>
<accession>A0A5B0H9V5</accession>
<dbReference type="Proteomes" id="UP000325273">
    <property type="component" value="Unassembled WGS sequence"/>
</dbReference>
<keyword evidence="2" id="KW-1185">Reference proteome</keyword>
<comment type="caution">
    <text evidence="1">The sequence shown here is derived from an EMBL/GenBank/DDBJ whole genome shotgun (WGS) entry which is preliminary data.</text>
</comment>
<organism evidence="1 2">
    <name type="scientific">Paraburkholderia panacisoli</name>
    <dbReference type="NCBI Taxonomy" id="2603818"/>
    <lineage>
        <taxon>Bacteria</taxon>
        <taxon>Pseudomonadati</taxon>
        <taxon>Pseudomonadota</taxon>
        <taxon>Betaproteobacteria</taxon>
        <taxon>Burkholderiales</taxon>
        <taxon>Burkholderiaceae</taxon>
        <taxon>Paraburkholderia</taxon>
    </lineage>
</organism>
<dbReference type="AlphaFoldDB" id="A0A5B0H9V5"/>
<proteinExistence type="predicted"/>
<protein>
    <submittedName>
        <fullName evidence="1">Uncharacterized protein</fullName>
    </submittedName>
</protein>
<dbReference type="RefSeq" id="WP_149670658.1">
    <property type="nucleotide sequence ID" value="NZ_VTUZ01000008.1"/>
</dbReference>
<name>A0A5B0H9V5_9BURK</name>
<evidence type="ECO:0000313" key="2">
    <source>
        <dbReference type="Proteomes" id="UP000325273"/>
    </source>
</evidence>